<gene>
    <name evidence="2" type="ORF">GCM10010319_18770</name>
</gene>
<sequence length="507" mass="56686">MVNMTTQDTEDAIARKRPTELSPGAVVAQSLDNEWVNAQLTKEMIEKGTSLRDVEKIRGKEARAEYFRSLLNTRQVVVNRVFFYNNRAVSCDLVEGGAARRAHQKLLGDGSLVPYLVNEHQPAERPPNMTVDEQAFTAWQETVEGMPASSRITCVRMSWEDQENRDATRNGLFNPFAGQVQRLTATDIPLLAAQVGVPPERTAQFGARLHELVGFSSDRRTRGELVSRRVLYDEFVSVPGLPASDVRYDRNKPFAGEVKQLLDLIYNVNLADALGMYPLTPSGGLRRIALQEWRDVRTAPSGVVTDPEQLLLFLRRQAFSTVQDRLTPSAVDTLTLEDIWTLRQSEPWHEYMRAFDALTADPAAFHDRVGRVFDRYVRLNSEIVRVAAGRRASRAKAGKWAPVIEVVVIVGGAVFSAITGDDTWGVVGDVGAVSAKAGGSVQLVLRNRREGRREQKFAREIAAVRFDSAREWEQFHSMVRRLPGYREQSGSRAATSSATVQDDIPEY</sequence>
<evidence type="ECO:0000256" key="1">
    <source>
        <dbReference type="SAM" id="MobiDB-lite"/>
    </source>
</evidence>
<feature type="compositionally biased region" description="Polar residues" evidence="1">
    <location>
        <begin position="488"/>
        <end position="500"/>
    </location>
</feature>
<evidence type="ECO:0000313" key="3">
    <source>
        <dbReference type="Proteomes" id="UP001500063"/>
    </source>
</evidence>
<organism evidence="2 3">
    <name type="scientific">Streptomyces blastmyceticus</name>
    <dbReference type="NCBI Taxonomy" id="68180"/>
    <lineage>
        <taxon>Bacteria</taxon>
        <taxon>Bacillati</taxon>
        <taxon>Actinomycetota</taxon>
        <taxon>Actinomycetes</taxon>
        <taxon>Kitasatosporales</taxon>
        <taxon>Streptomycetaceae</taxon>
        <taxon>Streptomyces</taxon>
    </lineage>
</organism>
<name>A0ABP3GEN3_9ACTN</name>
<feature type="region of interest" description="Disordered" evidence="1">
    <location>
        <begin position="486"/>
        <end position="507"/>
    </location>
</feature>
<accession>A0ABP3GEN3</accession>
<protein>
    <submittedName>
        <fullName evidence="2">Uncharacterized protein</fullName>
    </submittedName>
</protein>
<evidence type="ECO:0000313" key="2">
    <source>
        <dbReference type="EMBL" id="GAA0342921.1"/>
    </source>
</evidence>
<comment type="caution">
    <text evidence="2">The sequence shown here is derived from an EMBL/GenBank/DDBJ whole genome shotgun (WGS) entry which is preliminary data.</text>
</comment>
<dbReference type="EMBL" id="BAAABW010000010">
    <property type="protein sequence ID" value="GAA0342921.1"/>
    <property type="molecule type" value="Genomic_DNA"/>
</dbReference>
<proteinExistence type="predicted"/>
<dbReference type="Proteomes" id="UP001500063">
    <property type="component" value="Unassembled WGS sequence"/>
</dbReference>
<reference evidence="3" key="1">
    <citation type="journal article" date="2019" name="Int. J. Syst. Evol. Microbiol.">
        <title>The Global Catalogue of Microorganisms (GCM) 10K type strain sequencing project: providing services to taxonomists for standard genome sequencing and annotation.</title>
        <authorList>
            <consortium name="The Broad Institute Genomics Platform"/>
            <consortium name="The Broad Institute Genome Sequencing Center for Infectious Disease"/>
            <person name="Wu L."/>
            <person name="Ma J."/>
        </authorList>
    </citation>
    <scope>NUCLEOTIDE SEQUENCE [LARGE SCALE GENOMIC DNA]</scope>
    <source>
        <strain evidence="3">JCM 4565</strain>
    </source>
</reference>
<keyword evidence="3" id="KW-1185">Reference proteome</keyword>